<evidence type="ECO:0000313" key="3">
    <source>
        <dbReference type="Proteomes" id="UP000593567"/>
    </source>
</evidence>
<name>A0A7J7J4D4_BUGNE</name>
<sequence>MCLVNILDCIVHFTTMAMKHCFIYCRLRCEPHDRRRRDKAAAEREYKKAKNLKKKQRLKELEEQREKEKNKWQNFNTKLFSKTSKGRPMKKSIFATSEHVKGKVGVGTCGISGKPMTSQHSVPKYHKGM</sequence>
<protein>
    <submittedName>
        <fullName evidence="2">SMNDC1</fullName>
    </submittedName>
</protein>
<feature type="compositionally biased region" description="Basic and acidic residues" evidence="1">
    <location>
        <begin position="58"/>
        <end position="69"/>
    </location>
</feature>
<dbReference type="OrthoDB" id="79171at2759"/>
<dbReference type="Proteomes" id="UP000593567">
    <property type="component" value="Unassembled WGS sequence"/>
</dbReference>
<proteinExistence type="predicted"/>
<evidence type="ECO:0000256" key="1">
    <source>
        <dbReference type="SAM" id="MobiDB-lite"/>
    </source>
</evidence>
<feature type="region of interest" description="Disordered" evidence="1">
    <location>
        <begin position="40"/>
        <end position="69"/>
    </location>
</feature>
<reference evidence="2" key="1">
    <citation type="submission" date="2020-06" db="EMBL/GenBank/DDBJ databases">
        <title>Draft genome of Bugula neritina, a colonial animal packing powerful symbionts and potential medicines.</title>
        <authorList>
            <person name="Rayko M."/>
        </authorList>
    </citation>
    <scope>NUCLEOTIDE SEQUENCE [LARGE SCALE GENOMIC DNA]</scope>
    <source>
        <strain evidence="2">Kwan_BN1</strain>
    </source>
</reference>
<comment type="caution">
    <text evidence="2">The sequence shown here is derived from an EMBL/GenBank/DDBJ whole genome shotgun (WGS) entry which is preliminary data.</text>
</comment>
<accession>A0A7J7J4D4</accession>
<dbReference type="AlphaFoldDB" id="A0A7J7J4D4"/>
<keyword evidence="3" id="KW-1185">Reference proteome</keyword>
<gene>
    <name evidence="2" type="ORF">EB796_020977</name>
</gene>
<organism evidence="2 3">
    <name type="scientific">Bugula neritina</name>
    <name type="common">Brown bryozoan</name>
    <name type="synonym">Sertularia neritina</name>
    <dbReference type="NCBI Taxonomy" id="10212"/>
    <lineage>
        <taxon>Eukaryota</taxon>
        <taxon>Metazoa</taxon>
        <taxon>Spiralia</taxon>
        <taxon>Lophotrochozoa</taxon>
        <taxon>Bryozoa</taxon>
        <taxon>Gymnolaemata</taxon>
        <taxon>Cheilostomatida</taxon>
        <taxon>Flustrina</taxon>
        <taxon>Buguloidea</taxon>
        <taxon>Bugulidae</taxon>
        <taxon>Bugula</taxon>
    </lineage>
</organism>
<dbReference type="EMBL" id="VXIV02003148">
    <property type="protein sequence ID" value="KAF6020727.1"/>
    <property type="molecule type" value="Genomic_DNA"/>
</dbReference>
<evidence type="ECO:0000313" key="2">
    <source>
        <dbReference type="EMBL" id="KAF6020727.1"/>
    </source>
</evidence>